<gene>
    <name evidence="1" type="ORF">ACO22_05762</name>
</gene>
<evidence type="ECO:0000313" key="1">
    <source>
        <dbReference type="EMBL" id="ODH20938.1"/>
    </source>
</evidence>
<sequence length="73" mass="8550">MINDNYYRQEQKEKCEICVIWQISAAFPDRDKCAYERYETLLANISATGLVVRQTSESPIKMLTLELNAYQIK</sequence>
<accession>A0A1D2J9D7</accession>
<dbReference type="Proteomes" id="UP000242814">
    <property type="component" value="Unassembled WGS sequence"/>
</dbReference>
<evidence type="ECO:0000313" key="2">
    <source>
        <dbReference type="Proteomes" id="UP000242814"/>
    </source>
</evidence>
<name>A0A1D2J9D7_PARBR</name>
<dbReference type="EMBL" id="LZYO01000271">
    <property type="protein sequence ID" value="ODH20938.1"/>
    <property type="molecule type" value="Genomic_DNA"/>
</dbReference>
<dbReference type="VEuPathDB" id="FungiDB:PADG_11531"/>
<proteinExistence type="predicted"/>
<reference evidence="1 2" key="1">
    <citation type="submission" date="2016-06" db="EMBL/GenBank/DDBJ databases">
        <authorList>
            <person name="Kjaerup R.B."/>
            <person name="Dalgaard T.S."/>
            <person name="Juul-Madsen H.R."/>
        </authorList>
    </citation>
    <scope>NUCLEOTIDE SEQUENCE [LARGE SCALE GENOMIC DNA]</scope>
    <source>
        <strain evidence="1 2">Pb300</strain>
    </source>
</reference>
<dbReference type="AlphaFoldDB" id="A0A1D2J9D7"/>
<protein>
    <submittedName>
        <fullName evidence="1">Uncharacterized protein</fullName>
    </submittedName>
</protein>
<dbReference type="VEuPathDB" id="FungiDB:PABG_11151"/>
<comment type="caution">
    <text evidence="1">The sequence shown here is derived from an EMBL/GenBank/DDBJ whole genome shotgun (WGS) entry which is preliminary data.</text>
</comment>
<organism evidence="1 2">
    <name type="scientific">Paracoccidioides brasiliensis</name>
    <dbReference type="NCBI Taxonomy" id="121759"/>
    <lineage>
        <taxon>Eukaryota</taxon>
        <taxon>Fungi</taxon>
        <taxon>Dikarya</taxon>
        <taxon>Ascomycota</taxon>
        <taxon>Pezizomycotina</taxon>
        <taxon>Eurotiomycetes</taxon>
        <taxon>Eurotiomycetidae</taxon>
        <taxon>Onygenales</taxon>
        <taxon>Ajellomycetaceae</taxon>
        <taxon>Paracoccidioides</taxon>
    </lineage>
</organism>